<comment type="similarity">
    <text evidence="1">Belongs to the MCM family.</text>
</comment>
<dbReference type="Pfam" id="PF00493">
    <property type="entry name" value="MCM"/>
    <property type="match status" value="1"/>
</dbReference>
<keyword evidence="2" id="KW-0235">DNA replication</keyword>
<dbReference type="Gene3D" id="3.40.50.300">
    <property type="entry name" value="P-loop containing nucleotide triphosphate hydrolases"/>
    <property type="match status" value="1"/>
</dbReference>
<keyword evidence="5" id="KW-0238">DNA-binding</keyword>
<evidence type="ECO:0000256" key="4">
    <source>
        <dbReference type="ARBA" id="ARBA00022840"/>
    </source>
</evidence>
<dbReference type="PRINTS" id="PR01657">
    <property type="entry name" value="MCMFAMILY"/>
</dbReference>
<dbReference type="SUPFAM" id="SSF50249">
    <property type="entry name" value="Nucleic acid-binding proteins"/>
    <property type="match status" value="1"/>
</dbReference>
<evidence type="ECO:0000256" key="5">
    <source>
        <dbReference type="ARBA" id="ARBA00023125"/>
    </source>
</evidence>
<dbReference type="AlphaFoldDB" id="B3TBT1"/>
<feature type="domain" description="MCM C-terminal AAA(+) ATPase" evidence="6">
    <location>
        <begin position="326"/>
        <end position="533"/>
    </location>
</feature>
<dbReference type="InterPro" id="IPR012340">
    <property type="entry name" value="NA-bd_OB-fold"/>
</dbReference>
<accession>B3TBT1</accession>
<dbReference type="InterPro" id="IPR033762">
    <property type="entry name" value="MCM_OB"/>
</dbReference>
<dbReference type="GO" id="GO:0016787">
    <property type="term" value="F:hydrolase activity"/>
    <property type="evidence" value="ECO:0007669"/>
    <property type="project" value="UniProtKB-KW"/>
</dbReference>
<proteinExistence type="inferred from homology"/>
<dbReference type="InterPro" id="IPR041562">
    <property type="entry name" value="MCM_lid"/>
</dbReference>
<dbReference type="InterPro" id="IPR031327">
    <property type="entry name" value="MCM"/>
</dbReference>
<dbReference type="InterPro" id="IPR003593">
    <property type="entry name" value="AAA+_ATPase"/>
</dbReference>
<sequence length="739" mass="84069">MEELWRSFFQDSRFRPVSSKGKRFPIPKCPECNSEKGKEDAKCRKCGGSGLDLDNAPTYIDQIESVAQDYPGGEKAIYITWEDITEFHPRLAINLRWNLDETLKAAKNIVREFIDSETENHVMEEHHTEISLDVSPIEIPDDLFSEETRNLRKEHLYQMVKVKGLVRKSLPVRPRMEVGVFECTWERHRQHVIQDFFTINEPTRCRAEGCKCTEFKLREELSQFIDSQKLEIQEFPEKIPPGAQPERLTVFAESSLAAQAQPGDSIAGVGVLRPRARFSGRRSRSTEFDIYLYAHSIDERKAEAEDDIPTEEELFTMQELSRHPDLRERLSNSIAPAIFGMEWHKAAIILQLFGGVEKTLPDGTHIRGDIHVLMMGDPGVAKSQLLRAAARLSTRGVMATGKSSSAAGLTAAAVRDDFGEGRWTLEAGTLVLANGGLACIDEIDKMSPEDRSAMHEAMEQQTVTIAKAGINAQLPARCSVLAAANPKRSRFDMTRPLSGQVNLPMTLLSRFDIFFIIRDIPNPERDEQLAERVLESHRAGEVLGTEGDEDDLEWRELQPPVRHDLLRKYVRYARKLRPVMTPQAQNKIRDHYTQMRRHYRALSEDDDVVFPITPRQLESIIRLAEADARLHLSHTVGPEHADRAIEIVTEFINITMKGDVGFMYDGMQPKQRKMAEDPITLIMQLVRKNADTEGVDQNEILDLLEEELGISRAKGEKYIEQMHLQGRIAEVRTGRWMKG</sequence>
<dbReference type="Pfam" id="PF17855">
    <property type="entry name" value="MCM_lid"/>
    <property type="match status" value="1"/>
</dbReference>
<dbReference type="SMART" id="SM00350">
    <property type="entry name" value="MCM"/>
    <property type="match status" value="1"/>
</dbReference>
<dbReference type="GO" id="GO:0003697">
    <property type="term" value="F:single-stranded DNA binding"/>
    <property type="evidence" value="ECO:0007669"/>
    <property type="project" value="TreeGrafter"/>
</dbReference>
<dbReference type="SMART" id="SM00382">
    <property type="entry name" value="AAA"/>
    <property type="match status" value="1"/>
</dbReference>
<dbReference type="FunFam" id="3.40.50.300:FF:002469">
    <property type="entry name" value="Cell division control protein 21"/>
    <property type="match status" value="1"/>
</dbReference>
<keyword evidence="4" id="KW-0067">ATP-binding</keyword>
<keyword evidence="3" id="KW-0547">Nucleotide-binding</keyword>
<protein>
    <submittedName>
        <fullName evidence="7">Putative MCM2/3/5 family protein</fullName>
    </submittedName>
</protein>
<gene>
    <name evidence="7" type="ORF">ALOHA_HF4000APKG10F13ctg1g24</name>
</gene>
<reference evidence="7" key="1">
    <citation type="journal article" date="2008" name="ISME J.">
        <title>Genomic patterns of recombination, clonal divergence and environment in marine microbial populations.</title>
        <authorList>
            <person name="Konstantinidis K.T."/>
            <person name="Delong E.F."/>
        </authorList>
    </citation>
    <scope>NUCLEOTIDE SEQUENCE</scope>
</reference>
<dbReference type="GO" id="GO:0017116">
    <property type="term" value="F:single-stranded DNA helicase activity"/>
    <property type="evidence" value="ECO:0007669"/>
    <property type="project" value="TreeGrafter"/>
</dbReference>
<dbReference type="Pfam" id="PF17207">
    <property type="entry name" value="MCM_OB"/>
    <property type="match status" value="1"/>
</dbReference>
<dbReference type="PROSITE" id="PS50051">
    <property type="entry name" value="MCM_2"/>
    <property type="match status" value="1"/>
</dbReference>
<dbReference type="Gene3D" id="1.10.10.10">
    <property type="entry name" value="Winged helix-like DNA-binding domain superfamily/Winged helix DNA-binding domain"/>
    <property type="match status" value="1"/>
</dbReference>
<dbReference type="InterPro" id="IPR001208">
    <property type="entry name" value="MCM_dom"/>
</dbReference>
<dbReference type="GO" id="GO:0006260">
    <property type="term" value="P:DNA replication"/>
    <property type="evidence" value="ECO:0007669"/>
    <property type="project" value="UniProtKB-KW"/>
</dbReference>
<dbReference type="PANTHER" id="PTHR11630:SF66">
    <property type="entry name" value="DNA REPLICATION LICENSING FACTOR MCM4"/>
    <property type="match status" value="1"/>
</dbReference>
<dbReference type="Gene3D" id="3.30.1640.10">
    <property type="entry name" value="mini-chromosome maintenance (MCM) complex, chain A, domain 1"/>
    <property type="match status" value="1"/>
</dbReference>
<dbReference type="PANTHER" id="PTHR11630">
    <property type="entry name" value="DNA REPLICATION LICENSING FACTOR MCM FAMILY MEMBER"/>
    <property type="match status" value="1"/>
</dbReference>
<dbReference type="InterPro" id="IPR036388">
    <property type="entry name" value="WH-like_DNA-bd_sf"/>
</dbReference>
<evidence type="ECO:0000313" key="7">
    <source>
        <dbReference type="EMBL" id="ABZ10040.1"/>
    </source>
</evidence>
<evidence type="ECO:0000256" key="2">
    <source>
        <dbReference type="ARBA" id="ARBA00022705"/>
    </source>
</evidence>
<dbReference type="GO" id="GO:0042555">
    <property type="term" value="C:MCM complex"/>
    <property type="evidence" value="ECO:0007669"/>
    <property type="project" value="TreeGrafter"/>
</dbReference>
<evidence type="ECO:0000256" key="3">
    <source>
        <dbReference type="ARBA" id="ARBA00022741"/>
    </source>
</evidence>
<organism evidence="7">
    <name type="scientific">uncultured marine microorganism HF4000_APKG10F13</name>
    <dbReference type="NCBI Taxonomy" id="455557"/>
    <lineage>
        <taxon>unclassified sequences</taxon>
        <taxon>environmental samples</taxon>
    </lineage>
</organism>
<dbReference type="InterPro" id="IPR027417">
    <property type="entry name" value="P-loop_NTPase"/>
</dbReference>
<dbReference type="Gene3D" id="2.20.28.10">
    <property type="match status" value="1"/>
</dbReference>
<dbReference type="SUPFAM" id="SSF52540">
    <property type="entry name" value="P-loop containing nucleoside triphosphate hydrolases"/>
    <property type="match status" value="1"/>
</dbReference>
<dbReference type="GO" id="GO:0005524">
    <property type="term" value="F:ATP binding"/>
    <property type="evidence" value="ECO:0007669"/>
    <property type="project" value="UniProtKB-KW"/>
</dbReference>
<evidence type="ECO:0000256" key="1">
    <source>
        <dbReference type="ARBA" id="ARBA00008010"/>
    </source>
</evidence>
<evidence type="ECO:0000259" key="6">
    <source>
        <dbReference type="PROSITE" id="PS50051"/>
    </source>
</evidence>
<dbReference type="Gene3D" id="2.40.50.140">
    <property type="entry name" value="Nucleic acid-binding proteins"/>
    <property type="match status" value="1"/>
</dbReference>
<dbReference type="EMBL" id="EU016664">
    <property type="protein sequence ID" value="ABZ10040.1"/>
    <property type="molecule type" value="Genomic_DNA"/>
</dbReference>
<name>B3TBT1_9ZZZZ</name>